<keyword evidence="3" id="KW-1185">Reference proteome</keyword>
<accession>A0A9W6X753</accession>
<keyword evidence="1" id="KW-0732">Signal</keyword>
<proteinExistence type="predicted"/>
<dbReference type="OrthoDB" id="4062651at2759"/>
<comment type="caution">
    <text evidence="2">The sequence shown here is derived from an EMBL/GenBank/DDBJ whole genome shotgun (WGS) entry which is preliminary data.</text>
</comment>
<name>A0A9W6X753_9STRA</name>
<dbReference type="AlphaFoldDB" id="A0A9W6X753"/>
<protein>
    <submittedName>
        <fullName evidence="2">Unnamed protein product</fullName>
    </submittedName>
</protein>
<dbReference type="Proteomes" id="UP001165083">
    <property type="component" value="Unassembled WGS sequence"/>
</dbReference>
<evidence type="ECO:0000256" key="1">
    <source>
        <dbReference type="SAM" id="SignalP"/>
    </source>
</evidence>
<organism evidence="2 3">
    <name type="scientific">Phytophthora lilii</name>
    <dbReference type="NCBI Taxonomy" id="2077276"/>
    <lineage>
        <taxon>Eukaryota</taxon>
        <taxon>Sar</taxon>
        <taxon>Stramenopiles</taxon>
        <taxon>Oomycota</taxon>
        <taxon>Peronosporomycetes</taxon>
        <taxon>Peronosporales</taxon>
        <taxon>Peronosporaceae</taxon>
        <taxon>Phytophthora</taxon>
    </lineage>
</organism>
<sequence length="187" mass="20221">MEVSLRRCNVLPVIAVVAFICEMVEVTLAQASSDGSLTADRAMSSASGAWSSSTGSEVGFVPATTVAQELAQEWFTENFWENMTQLAVGVDSELRNLSSSDIICNGVPSLQRRSDETLPNFGCPDIFTAIDASCTCLDSGYNDADTWEFRVTQQTVDSEFPTTLTSADVLPIDTIRTMLVPQTLTTL</sequence>
<feature type="chain" id="PRO_5040837727" evidence="1">
    <location>
        <begin position="30"/>
        <end position="187"/>
    </location>
</feature>
<reference evidence="2" key="1">
    <citation type="submission" date="2023-04" db="EMBL/GenBank/DDBJ databases">
        <title>Phytophthora lilii NBRC 32176.</title>
        <authorList>
            <person name="Ichikawa N."/>
            <person name="Sato H."/>
            <person name="Tonouchi N."/>
        </authorList>
    </citation>
    <scope>NUCLEOTIDE SEQUENCE</scope>
    <source>
        <strain evidence="2">NBRC 32176</strain>
    </source>
</reference>
<evidence type="ECO:0000313" key="2">
    <source>
        <dbReference type="EMBL" id="GMF32881.1"/>
    </source>
</evidence>
<dbReference type="EMBL" id="BSXW01001022">
    <property type="protein sequence ID" value="GMF32881.1"/>
    <property type="molecule type" value="Genomic_DNA"/>
</dbReference>
<feature type="signal peptide" evidence="1">
    <location>
        <begin position="1"/>
        <end position="29"/>
    </location>
</feature>
<evidence type="ECO:0000313" key="3">
    <source>
        <dbReference type="Proteomes" id="UP001165083"/>
    </source>
</evidence>
<gene>
    <name evidence="2" type="ORF">Plil01_001404300</name>
</gene>